<dbReference type="Proteomes" id="UP000466794">
    <property type="component" value="Unassembled WGS sequence"/>
</dbReference>
<accession>A0A7K1USA2</accession>
<dbReference type="Gene3D" id="3.40.50.1820">
    <property type="entry name" value="alpha/beta hydrolase"/>
    <property type="match status" value="1"/>
</dbReference>
<dbReference type="EMBL" id="WRPP01000001">
    <property type="protein sequence ID" value="MVU77205.1"/>
    <property type="molecule type" value="Genomic_DNA"/>
</dbReference>
<evidence type="ECO:0000313" key="2">
    <source>
        <dbReference type="Proteomes" id="UP000466794"/>
    </source>
</evidence>
<dbReference type="SUPFAM" id="SSF53474">
    <property type="entry name" value="alpha/beta-Hydrolases"/>
    <property type="match status" value="1"/>
</dbReference>
<organism evidence="1 2">
    <name type="scientific">Nocardia terrae</name>
    <dbReference type="NCBI Taxonomy" id="2675851"/>
    <lineage>
        <taxon>Bacteria</taxon>
        <taxon>Bacillati</taxon>
        <taxon>Actinomycetota</taxon>
        <taxon>Actinomycetes</taxon>
        <taxon>Mycobacteriales</taxon>
        <taxon>Nocardiaceae</taxon>
        <taxon>Nocardia</taxon>
    </lineage>
</organism>
<dbReference type="InterPro" id="IPR029058">
    <property type="entry name" value="AB_hydrolase_fold"/>
</dbReference>
<keyword evidence="2" id="KW-1185">Reference proteome</keyword>
<proteinExistence type="predicted"/>
<dbReference type="AlphaFoldDB" id="A0A7K1USA2"/>
<comment type="caution">
    <text evidence="1">The sequence shown here is derived from an EMBL/GenBank/DDBJ whole genome shotgun (WGS) entry which is preliminary data.</text>
</comment>
<reference evidence="1 2" key="1">
    <citation type="submission" date="2019-12" db="EMBL/GenBank/DDBJ databases">
        <title>Nocardia sp. nov. ET3-3 isolated from soil.</title>
        <authorList>
            <person name="Kanchanasin P."/>
            <person name="Tanasupawat S."/>
            <person name="Yuki M."/>
            <person name="Kudo T."/>
        </authorList>
    </citation>
    <scope>NUCLEOTIDE SEQUENCE [LARGE SCALE GENOMIC DNA]</scope>
    <source>
        <strain evidence="1 2">ET3-3</strain>
    </source>
</reference>
<gene>
    <name evidence="1" type="ORF">GPX89_08085</name>
</gene>
<protein>
    <recommendedName>
        <fullName evidence="3">Alpha/beta hydrolase</fullName>
    </recommendedName>
</protein>
<name>A0A7K1USA2_9NOCA</name>
<evidence type="ECO:0008006" key="3">
    <source>
        <dbReference type="Google" id="ProtNLM"/>
    </source>
</evidence>
<sequence>MTRSEQVLDTADGIRLSMVTHRVPLPDGHSAHPEECDELRHLRVRRDIASDDPSTADAVVVLLPGAIAGARSLQPLARNTVRTLAAAGASVEVWVLDRRANGVEDHHAVEVAMAEGDYHLAFDYYFGGKSVGGKVFGGFHRDRELGFLAEFGMARTVEDTHAVLCREIPDADVRSRKLLLGGHSLGGIQAGAYAAWDFDGRPGHEQIAGLIALDTITHLDPLRLADRPRVAAPVGALGRALEGMPVAMRRGLAPRSTAVLRGGWGNAEAFALVASVAAAAALAPDEETDILSLLPEKGTADLVLRGSTARTWREYLTRTTDYRRLRMTNQALLGLIGGAHTSVNMAVLSMSCGTLDSAEVAPRSFPMPFELGQKPGLRGLYQAVCGTAPRYSPTSFDTLYRWRDYDRCGTPDAPTQFTRTGIPAATARSEVVSIVELARILAGGRLNVFEDYFPFRQQSDAVAMLAGCRTGSLAPLIHERGAARLPFVNLMGESSFTRVLARWNVYPAHDVHWFPGYLHCDLAAGAHPRADGSPEPIAAALAGFVGRQLAPEPAVS</sequence>
<evidence type="ECO:0000313" key="1">
    <source>
        <dbReference type="EMBL" id="MVU77205.1"/>
    </source>
</evidence>
<dbReference type="RefSeq" id="WP_157386584.1">
    <property type="nucleotide sequence ID" value="NZ_WRPP01000001.1"/>
</dbReference>